<accession>A0AAV4C4W8</accession>
<name>A0AAV4C4W8_9GAST</name>
<dbReference type="AlphaFoldDB" id="A0AAV4C4W8"/>
<dbReference type="EMBL" id="BLXT01005830">
    <property type="protein sequence ID" value="GFO26460.1"/>
    <property type="molecule type" value="Genomic_DNA"/>
</dbReference>
<gene>
    <name evidence="1" type="ORF">PoB_005296500</name>
</gene>
<evidence type="ECO:0000313" key="1">
    <source>
        <dbReference type="EMBL" id="GFO26460.1"/>
    </source>
</evidence>
<comment type="caution">
    <text evidence="1">The sequence shown here is derived from an EMBL/GenBank/DDBJ whole genome shotgun (WGS) entry which is preliminary data.</text>
</comment>
<sequence>MGGVKTYCEKRTFTGDWSRDILWKTYRYRYAESRLVENVPLPICGVKTCGKRTVADGWSRNLRDGRDTTHLLEATPTERVGVPRQTAVEIFVDACARVEVLTI</sequence>
<proteinExistence type="predicted"/>
<reference evidence="1 2" key="1">
    <citation type="journal article" date="2021" name="Elife">
        <title>Chloroplast acquisition without the gene transfer in kleptoplastic sea slugs, Plakobranchus ocellatus.</title>
        <authorList>
            <person name="Maeda T."/>
            <person name="Takahashi S."/>
            <person name="Yoshida T."/>
            <person name="Shimamura S."/>
            <person name="Takaki Y."/>
            <person name="Nagai Y."/>
            <person name="Toyoda A."/>
            <person name="Suzuki Y."/>
            <person name="Arimoto A."/>
            <person name="Ishii H."/>
            <person name="Satoh N."/>
            <person name="Nishiyama T."/>
            <person name="Hasebe M."/>
            <person name="Maruyama T."/>
            <person name="Minagawa J."/>
            <person name="Obokata J."/>
            <person name="Shigenobu S."/>
        </authorList>
    </citation>
    <scope>NUCLEOTIDE SEQUENCE [LARGE SCALE GENOMIC DNA]</scope>
</reference>
<protein>
    <submittedName>
        <fullName evidence="1">Uncharacterized protein</fullName>
    </submittedName>
</protein>
<dbReference type="Proteomes" id="UP000735302">
    <property type="component" value="Unassembled WGS sequence"/>
</dbReference>
<evidence type="ECO:0000313" key="2">
    <source>
        <dbReference type="Proteomes" id="UP000735302"/>
    </source>
</evidence>
<keyword evidence="2" id="KW-1185">Reference proteome</keyword>
<organism evidence="1 2">
    <name type="scientific">Plakobranchus ocellatus</name>
    <dbReference type="NCBI Taxonomy" id="259542"/>
    <lineage>
        <taxon>Eukaryota</taxon>
        <taxon>Metazoa</taxon>
        <taxon>Spiralia</taxon>
        <taxon>Lophotrochozoa</taxon>
        <taxon>Mollusca</taxon>
        <taxon>Gastropoda</taxon>
        <taxon>Heterobranchia</taxon>
        <taxon>Euthyneura</taxon>
        <taxon>Panpulmonata</taxon>
        <taxon>Sacoglossa</taxon>
        <taxon>Placobranchoidea</taxon>
        <taxon>Plakobranchidae</taxon>
        <taxon>Plakobranchus</taxon>
    </lineage>
</organism>